<proteinExistence type="predicted"/>
<protein>
    <submittedName>
        <fullName evidence="2">Uncharacterized protein</fullName>
    </submittedName>
</protein>
<feature type="transmembrane region" description="Helical" evidence="1">
    <location>
        <begin position="116"/>
        <end position="134"/>
    </location>
</feature>
<comment type="caution">
    <text evidence="2">The sequence shown here is derived from an EMBL/GenBank/DDBJ whole genome shotgun (WGS) entry which is preliminary data.</text>
</comment>
<sequence>MKLAATVAALLKEAWLVFWKIDEEDRTKEVASKMAKTVSKGAAYSLSDNLLTTLSPATVGFLKWLGWEDTGITIVIWVEDVAIAYGFVLFSRSIIEDFTLTEALRASIDSIRKNGGIGRIIANILTVGLLIRFSLWDGPERIAIFFHKELPGRIQELLIVMAFSVIQAIFWTKLYSLGINGLVDIWRLLF</sequence>
<keyword evidence="1" id="KW-0472">Membrane</keyword>
<accession>A0A2G9Z1C4</accession>
<keyword evidence="1" id="KW-1133">Transmembrane helix</keyword>
<dbReference type="Proteomes" id="UP000229952">
    <property type="component" value="Unassembled WGS sequence"/>
</dbReference>
<evidence type="ECO:0000256" key="1">
    <source>
        <dbReference type="SAM" id="Phobius"/>
    </source>
</evidence>
<evidence type="ECO:0000313" key="2">
    <source>
        <dbReference type="EMBL" id="PIP24511.1"/>
    </source>
</evidence>
<feature type="transmembrane region" description="Helical" evidence="1">
    <location>
        <begin position="74"/>
        <end position="95"/>
    </location>
</feature>
<dbReference type="EMBL" id="PCRQ01000014">
    <property type="protein sequence ID" value="PIP24511.1"/>
    <property type="molecule type" value="Genomic_DNA"/>
</dbReference>
<feature type="transmembrane region" description="Helical" evidence="1">
    <location>
        <begin position="154"/>
        <end position="172"/>
    </location>
</feature>
<organism evidence="2 3">
    <name type="scientific">Candidatus Nealsonbacteria bacterium CG23_combo_of_CG06-09_8_20_14_all_37_18</name>
    <dbReference type="NCBI Taxonomy" id="1974720"/>
    <lineage>
        <taxon>Bacteria</taxon>
        <taxon>Candidatus Nealsoniibacteriota</taxon>
    </lineage>
</organism>
<name>A0A2G9Z1C4_9BACT</name>
<gene>
    <name evidence="2" type="ORF">COX35_00370</name>
</gene>
<evidence type="ECO:0000313" key="3">
    <source>
        <dbReference type="Proteomes" id="UP000229952"/>
    </source>
</evidence>
<dbReference type="AlphaFoldDB" id="A0A2G9Z1C4"/>
<keyword evidence="1" id="KW-0812">Transmembrane</keyword>
<reference evidence="2 3" key="1">
    <citation type="submission" date="2017-09" db="EMBL/GenBank/DDBJ databases">
        <title>Depth-based differentiation of microbial function through sediment-hosted aquifers and enrichment of novel symbionts in the deep terrestrial subsurface.</title>
        <authorList>
            <person name="Probst A.J."/>
            <person name="Ladd B."/>
            <person name="Jarett J.K."/>
            <person name="Geller-Mcgrath D.E."/>
            <person name="Sieber C.M."/>
            <person name="Emerson J.B."/>
            <person name="Anantharaman K."/>
            <person name="Thomas B.C."/>
            <person name="Malmstrom R."/>
            <person name="Stieglmeier M."/>
            <person name="Klingl A."/>
            <person name="Woyke T."/>
            <person name="Ryan C.M."/>
            <person name="Banfield J.F."/>
        </authorList>
    </citation>
    <scope>NUCLEOTIDE SEQUENCE [LARGE SCALE GENOMIC DNA]</scope>
    <source>
        <strain evidence="2">CG23_combo_of_CG06-09_8_20_14_all_37_18</strain>
    </source>
</reference>